<evidence type="ECO:0000259" key="3">
    <source>
        <dbReference type="PROSITE" id="PS50206"/>
    </source>
</evidence>
<gene>
    <name evidence="4" type="ORF">GTH32_08550</name>
</gene>
<sequence length="275" mass="29315">MTSTLISAQELAAELKHKPLVLIRALMDDPVTQTPDARTALVLPNTVDVDLDGEGSDHTTGFPHSMPEAADLALYLSKLGITENSDVVVYDTRGIFCSPRVWWMLKALGHKSVRILNGGQPAWEAAALPKGEKHPVSNFPYEGSPQANWFVNSSAVLQAIDSDTQLVDARSAERFSGRAKEPRAGVKSGHMPGAFNVPYAALLDKGFYKPVSQLKAVFDNAGIDLQTPIICTCGSGVTACIVALAARMCGAASVSVYDGSWSQWGASLDFPIVSA</sequence>
<reference evidence="4 5" key="1">
    <citation type="submission" date="2020-01" db="EMBL/GenBank/DDBJ databases">
        <authorList>
            <person name="Chen J."/>
            <person name="Zhu S."/>
            <person name="Yang J."/>
        </authorList>
    </citation>
    <scope>NUCLEOTIDE SEQUENCE [LARGE SCALE GENOMIC DNA]</scope>
    <source>
        <strain evidence="4 5">345S023</strain>
    </source>
</reference>
<dbReference type="InterPro" id="IPR036873">
    <property type="entry name" value="Rhodanese-like_dom_sf"/>
</dbReference>
<keyword evidence="2" id="KW-0677">Repeat</keyword>
<dbReference type="PROSITE" id="PS50206">
    <property type="entry name" value="RHODANESE_3"/>
    <property type="match status" value="2"/>
</dbReference>
<dbReference type="GO" id="GO:0004792">
    <property type="term" value="F:thiosulfate-cyanide sulfurtransferase activity"/>
    <property type="evidence" value="ECO:0007669"/>
    <property type="project" value="TreeGrafter"/>
</dbReference>
<evidence type="ECO:0000256" key="2">
    <source>
        <dbReference type="ARBA" id="ARBA00022737"/>
    </source>
</evidence>
<dbReference type="Pfam" id="PF00581">
    <property type="entry name" value="Rhodanese"/>
    <property type="match status" value="2"/>
</dbReference>
<dbReference type="EMBL" id="JAAAWN010000009">
    <property type="protein sequence ID" value="NDV91226.1"/>
    <property type="molecule type" value="Genomic_DNA"/>
</dbReference>
<dbReference type="FunFam" id="3.40.250.10:FF:000001">
    <property type="entry name" value="Sulfurtransferase"/>
    <property type="match status" value="1"/>
</dbReference>
<dbReference type="SMART" id="SM00450">
    <property type="entry name" value="RHOD"/>
    <property type="match status" value="2"/>
</dbReference>
<proteinExistence type="predicted"/>
<name>A0A7X5LKX0_9ALTE</name>
<dbReference type="PANTHER" id="PTHR11364">
    <property type="entry name" value="THIOSULFATE SULFERTANSFERASE"/>
    <property type="match status" value="1"/>
</dbReference>
<dbReference type="Gene3D" id="3.40.250.10">
    <property type="entry name" value="Rhodanese-like domain"/>
    <property type="match status" value="2"/>
</dbReference>
<evidence type="ECO:0000256" key="1">
    <source>
        <dbReference type="ARBA" id="ARBA00022679"/>
    </source>
</evidence>
<feature type="domain" description="Rhodanese" evidence="3">
    <location>
        <begin position="160"/>
        <end position="269"/>
    </location>
</feature>
<dbReference type="PANTHER" id="PTHR11364:SF27">
    <property type="entry name" value="SULFURTRANSFERASE"/>
    <property type="match status" value="1"/>
</dbReference>
<organism evidence="4 5">
    <name type="scientific">Alteromonas profundi</name>
    <dbReference type="NCBI Taxonomy" id="2696062"/>
    <lineage>
        <taxon>Bacteria</taxon>
        <taxon>Pseudomonadati</taxon>
        <taxon>Pseudomonadota</taxon>
        <taxon>Gammaproteobacteria</taxon>
        <taxon>Alteromonadales</taxon>
        <taxon>Alteromonadaceae</taxon>
        <taxon>Alteromonas/Salinimonas group</taxon>
        <taxon>Alteromonas</taxon>
    </lineage>
</organism>
<dbReference type="InterPro" id="IPR001763">
    <property type="entry name" value="Rhodanese-like_dom"/>
</dbReference>
<feature type="domain" description="Rhodanese" evidence="3">
    <location>
        <begin position="67"/>
        <end position="132"/>
    </location>
</feature>
<dbReference type="CDD" id="cd01448">
    <property type="entry name" value="TST_Repeat_1"/>
    <property type="match status" value="1"/>
</dbReference>
<keyword evidence="5" id="KW-1185">Reference proteome</keyword>
<keyword evidence="1 4" id="KW-0808">Transferase</keyword>
<comment type="caution">
    <text evidence="4">The sequence shown here is derived from an EMBL/GenBank/DDBJ whole genome shotgun (WGS) entry which is preliminary data.</text>
</comment>
<protein>
    <submittedName>
        <fullName evidence="4">Sulfurtransferase</fullName>
    </submittedName>
</protein>
<dbReference type="CDD" id="cd01449">
    <property type="entry name" value="TST_Repeat_2"/>
    <property type="match status" value="1"/>
</dbReference>
<dbReference type="Proteomes" id="UP000470213">
    <property type="component" value="Unassembled WGS sequence"/>
</dbReference>
<dbReference type="RefSeq" id="WP_163084815.1">
    <property type="nucleotide sequence ID" value="NZ_JAAAWN010000009.1"/>
</dbReference>
<evidence type="ECO:0000313" key="5">
    <source>
        <dbReference type="Proteomes" id="UP000470213"/>
    </source>
</evidence>
<dbReference type="AlphaFoldDB" id="A0A7X5LKX0"/>
<dbReference type="SUPFAM" id="SSF52821">
    <property type="entry name" value="Rhodanese/Cell cycle control phosphatase"/>
    <property type="match status" value="2"/>
</dbReference>
<dbReference type="InterPro" id="IPR045078">
    <property type="entry name" value="TST/MPST-like"/>
</dbReference>
<evidence type="ECO:0000313" key="4">
    <source>
        <dbReference type="EMBL" id="NDV91226.1"/>
    </source>
</evidence>
<accession>A0A7X5LKX0</accession>